<evidence type="ECO:0008006" key="3">
    <source>
        <dbReference type="Google" id="ProtNLM"/>
    </source>
</evidence>
<gene>
    <name evidence="1" type="ORF">PHYEVI_LOCUS10890</name>
</gene>
<protein>
    <recommendedName>
        <fullName evidence="3">C2H2-type domain-containing protein</fullName>
    </recommendedName>
</protein>
<accession>A0A9N9XSQ2</accession>
<dbReference type="Proteomes" id="UP001153712">
    <property type="component" value="Chromosome 8"/>
</dbReference>
<evidence type="ECO:0000313" key="2">
    <source>
        <dbReference type="Proteomes" id="UP001153712"/>
    </source>
</evidence>
<dbReference type="EMBL" id="OU900101">
    <property type="protein sequence ID" value="CAG9864638.1"/>
    <property type="molecule type" value="Genomic_DNA"/>
</dbReference>
<dbReference type="OrthoDB" id="10004641at2759"/>
<dbReference type="AlphaFoldDB" id="A0A9N9XSQ2"/>
<name>A0A9N9XSQ2_PHYSR</name>
<reference evidence="1" key="1">
    <citation type="submission" date="2022-01" db="EMBL/GenBank/DDBJ databases">
        <authorList>
            <person name="King R."/>
        </authorList>
    </citation>
    <scope>NUCLEOTIDE SEQUENCE</scope>
</reference>
<sequence>MKFNFNRIVFFLGQSKRLFFCRTCSKCYKHSSSRSKHERYECQKEPQFQCVFCDYKTKLPFDLRKHERNKHKEDLRIQEAKMLEPKIEY</sequence>
<proteinExistence type="predicted"/>
<dbReference type="Gene3D" id="3.30.160.60">
    <property type="entry name" value="Classic Zinc Finger"/>
    <property type="match status" value="1"/>
</dbReference>
<organism evidence="1 2">
    <name type="scientific">Phyllotreta striolata</name>
    <name type="common">Striped flea beetle</name>
    <name type="synonym">Crioceris striolata</name>
    <dbReference type="NCBI Taxonomy" id="444603"/>
    <lineage>
        <taxon>Eukaryota</taxon>
        <taxon>Metazoa</taxon>
        <taxon>Ecdysozoa</taxon>
        <taxon>Arthropoda</taxon>
        <taxon>Hexapoda</taxon>
        <taxon>Insecta</taxon>
        <taxon>Pterygota</taxon>
        <taxon>Neoptera</taxon>
        <taxon>Endopterygota</taxon>
        <taxon>Coleoptera</taxon>
        <taxon>Polyphaga</taxon>
        <taxon>Cucujiformia</taxon>
        <taxon>Chrysomeloidea</taxon>
        <taxon>Chrysomelidae</taxon>
        <taxon>Galerucinae</taxon>
        <taxon>Alticini</taxon>
        <taxon>Phyllotreta</taxon>
    </lineage>
</organism>
<keyword evidence="2" id="KW-1185">Reference proteome</keyword>
<evidence type="ECO:0000313" key="1">
    <source>
        <dbReference type="EMBL" id="CAG9864638.1"/>
    </source>
</evidence>